<dbReference type="Proteomes" id="UP000563601">
    <property type="component" value="Unassembled WGS sequence"/>
</dbReference>
<keyword evidence="3" id="KW-1185">Reference proteome</keyword>
<dbReference type="AlphaFoldDB" id="A0A6P1TCE2"/>
<name>A0A6P1TCE2_9GAMM</name>
<evidence type="ECO:0000313" key="2">
    <source>
        <dbReference type="EMBL" id="QHQ39657.1"/>
    </source>
</evidence>
<dbReference type="OrthoDB" id="5881728at2"/>
<dbReference type="EMBL" id="CP047491">
    <property type="protein sequence ID" value="QHQ39657.1"/>
    <property type="molecule type" value="Genomic_DNA"/>
</dbReference>
<protein>
    <submittedName>
        <fullName evidence="1">Uncharacterized protein</fullName>
    </submittedName>
</protein>
<gene>
    <name evidence="2" type="ORF">GTQ55_12110</name>
    <name evidence="1" type="ORF">HNQ53_002198</name>
</gene>
<reference evidence="2 3" key="1">
    <citation type="submission" date="2020-01" db="EMBL/GenBank/DDBJ databases">
        <title>The possibility of degradation of plastic by Microbulbifer hydrolyticus IRE-31.</title>
        <authorList>
            <person name="Liu L."/>
        </authorList>
    </citation>
    <scope>NUCLEOTIDE SEQUENCE [LARGE SCALE GENOMIC DNA]</scope>
    <source>
        <strain evidence="2 3">IRE-31</strain>
    </source>
</reference>
<dbReference type="EMBL" id="JACHHR010000003">
    <property type="protein sequence ID" value="MBB5211973.1"/>
    <property type="molecule type" value="Genomic_DNA"/>
</dbReference>
<dbReference type="RefSeq" id="WP_161858974.1">
    <property type="nucleotide sequence ID" value="NZ_CP047491.1"/>
</dbReference>
<dbReference type="Proteomes" id="UP000464675">
    <property type="component" value="Chromosome"/>
</dbReference>
<proteinExistence type="predicted"/>
<sequence length="191" mass="21706">MSKIYAIRNDGFGYQSLDLTLLDIARYAPEDIDPDAVMDFSRTNSRLAEWWQTPDTRFVCNEGVNDKGIPDISAWIGASLVLSPKAHRYLSDTLKSYGELLPVTVGNDTFFIFNCTQLGEEDLSMSEYETQGEIPIQLLNLAFRNSAQTLPVFKSRYESCLTVFCNERFMHAVEDFNLTGVVFDENLVPQY</sequence>
<accession>A0A6P1TCE2</accession>
<reference evidence="1 4" key="2">
    <citation type="submission" date="2020-08" db="EMBL/GenBank/DDBJ databases">
        <title>Genomic Encyclopedia of Type Strains, Phase IV (KMG-IV): sequencing the most valuable type-strain genomes for metagenomic binning, comparative biology and taxonomic classification.</title>
        <authorList>
            <person name="Goeker M."/>
        </authorList>
    </citation>
    <scope>NUCLEOTIDE SEQUENCE [LARGE SCALE GENOMIC DNA]</scope>
    <source>
        <strain evidence="1 4">DSM 11525</strain>
    </source>
</reference>
<evidence type="ECO:0000313" key="1">
    <source>
        <dbReference type="EMBL" id="MBB5211973.1"/>
    </source>
</evidence>
<evidence type="ECO:0000313" key="4">
    <source>
        <dbReference type="Proteomes" id="UP000563601"/>
    </source>
</evidence>
<evidence type="ECO:0000313" key="3">
    <source>
        <dbReference type="Proteomes" id="UP000464675"/>
    </source>
</evidence>
<organism evidence="1 4">
    <name type="scientific">Microbulbifer hydrolyticus</name>
    <dbReference type="NCBI Taxonomy" id="48074"/>
    <lineage>
        <taxon>Bacteria</taxon>
        <taxon>Pseudomonadati</taxon>
        <taxon>Pseudomonadota</taxon>
        <taxon>Gammaproteobacteria</taxon>
        <taxon>Cellvibrionales</taxon>
        <taxon>Microbulbiferaceae</taxon>
        <taxon>Microbulbifer</taxon>
    </lineage>
</organism>